<dbReference type="Proteomes" id="UP001172911">
    <property type="component" value="Unassembled WGS sequence"/>
</dbReference>
<dbReference type="InterPro" id="IPR002912">
    <property type="entry name" value="ACT_dom"/>
</dbReference>
<dbReference type="PANTHER" id="PTHR30239">
    <property type="entry name" value="ACETOLACTATE SYNTHASE SMALL SUBUNIT"/>
    <property type="match status" value="1"/>
</dbReference>
<organism evidence="10 11">
    <name type="scientific">Desulforamulus aquiferis</name>
    <dbReference type="NCBI Taxonomy" id="1397668"/>
    <lineage>
        <taxon>Bacteria</taxon>
        <taxon>Bacillati</taxon>
        <taxon>Bacillota</taxon>
        <taxon>Clostridia</taxon>
        <taxon>Eubacteriales</taxon>
        <taxon>Peptococcaceae</taxon>
        <taxon>Desulforamulus</taxon>
    </lineage>
</organism>
<dbReference type="InterPro" id="IPR019455">
    <property type="entry name" value="Acetolactate_synth_ssu_C"/>
</dbReference>
<evidence type="ECO:0000256" key="7">
    <source>
        <dbReference type="ARBA" id="ARBA00048670"/>
    </source>
</evidence>
<name>A0AAW7Z976_9FIRM</name>
<dbReference type="NCBIfam" id="TIGR00119">
    <property type="entry name" value="acolac_sm"/>
    <property type="match status" value="1"/>
</dbReference>
<feature type="domain" description="ACT" evidence="9">
    <location>
        <begin position="4"/>
        <end position="78"/>
    </location>
</feature>
<dbReference type="NCBIfam" id="NF008864">
    <property type="entry name" value="PRK11895.1"/>
    <property type="match status" value="1"/>
</dbReference>
<dbReference type="Gene3D" id="3.30.70.1150">
    <property type="entry name" value="ACT-like. Chain A, domain 2"/>
    <property type="match status" value="1"/>
</dbReference>
<evidence type="ECO:0000313" key="10">
    <source>
        <dbReference type="EMBL" id="MDO7785646.1"/>
    </source>
</evidence>
<evidence type="ECO:0000256" key="6">
    <source>
        <dbReference type="ARBA" id="ARBA00023304"/>
    </source>
</evidence>
<comment type="pathway">
    <text evidence="1 8">Amino-acid biosynthesis; L-isoleucine biosynthesis; L-isoleucine from 2-oxobutanoate: step 1/4.</text>
</comment>
<evidence type="ECO:0000313" key="11">
    <source>
        <dbReference type="Proteomes" id="UP001172911"/>
    </source>
</evidence>
<comment type="pathway">
    <text evidence="2 8">Amino-acid biosynthesis; L-valine biosynthesis; L-valine from pyruvate: step 1/4.</text>
</comment>
<comment type="catalytic activity">
    <reaction evidence="7 8">
        <text>2 pyruvate + H(+) = (2S)-2-acetolactate + CO2</text>
        <dbReference type="Rhea" id="RHEA:25249"/>
        <dbReference type="ChEBI" id="CHEBI:15361"/>
        <dbReference type="ChEBI" id="CHEBI:15378"/>
        <dbReference type="ChEBI" id="CHEBI:16526"/>
        <dbReference type="ChEBI" id="CHEBI:58476"/>
        <dbReference type="EC" id="2.2.1.6"/>
    </reaction>
</comment>
<dbReference type="Pfam" id="PF22629">
    <property type="entry name" value="ACT_AHAS_ss"/>
    <property type="match status" value="1"/>
</dbReference>
<comment type="caution">
    <text evidence="10">The sequence shown here is derived from an EMBL/GenBank/DDBJ whole genome shotgun (WGS) entry which is preliminary data.</text>
</comment>
<comment type="subunit">
    <text evidence="4 8">Dimer of large and small chains.</text>
</comment>
<dbReference type="PANTHER" id="PTHR30239:SF0">
    <property type="entry name" value="ACETOLACTATE SYNTHASE SMALL SUBUNIT 1, CHLOROPLASTIC"/>
    <property type="match status" value="1"/>
</dbReference>
<evidence type="ECO:0000256" key="3">
    <source>
        <dbReference type="ARBA" id="ARBA00006341"/>
    </source>
</evidence>
<dbReference type="AlphaFoldDB" id="A0AAW7Z976"/>
<reference evidence="10" key="2">
    <citation type="submission" date="2023-03" db="EMBL/GenBank/DDBJ databases">
        <authorList>
            <person name="Zhang Z."/>
        </authorList>
    </citation>
    <scope>NUCLEOTIDE SEQUENCE</scope>
    <source>
        <strain evidence="10">DSA</strain>
    </source>
</reference>
<accession>A0AAW7Z976</accession>
<keyword evidence="6 8" id="KW-0100">Branched-chain amino acid biosynthesis</keyword>
<sequence length="171" mass="18685">MRHSLAVLVLNKPGVLARISGLLSRRMFNIESIAAGYTEDPNITRITLVVQGDDHILYQVVKQLSKLVDVIKIHELASSDSINRELALIKVRAGDAGRRADIVNIVDIFRASVVDVNSETMVIELTGTEEKIDALCAILREHGIVEMVRTGKISLDRGPGAAKDAPDSYLT</sequence>
<evidence type="ECO:0000256" key="5">
    <source>
        <dbReference type="ARBA" id="ARBA00022605"/>
    </source>
</evidence>
<evidence type="ECO:0000256" key="2">
    <source>
        <dbReference type="ARBA" id="ARBA00005025"/>
    </source>
</evidence>
<dbReference type="EC" id="2.2.1.6" evidence="8"/>
<dbReference type="FunFam" id="3.30.70.260:FF:000001">
    <property type="entry name" value="Acetolactate synthase, small subunit"/>
    <property type="match status" value="1"/>
</dbReference>
<dbReference type="RefSeq" id="WP_304540203.1">
    <property type="nucleotide sequence ID" value="NZ_JARPTC010000001.1"/>
</dbReference>
<keyword evidence="5 8" id="KW-0028">Amino-acid biosynthesis</keyword>
<dbReference type="InterPro" id="IPR004789">
    <property type="entry name" value="Acetalactate_synth_ssu"/>
</dbReference>
<dbReference type="Gene3D" id="3.30.70.260">
    <property type="match status" value="1"/>
</dbReference>
<dbReference type="GO" id="GO:0003984">
    <property type="term" value="F:acetolactate synthase activity"/>
    <property type="evidence" value="ECO:0007669"/>
    <property type="project" value="UniProtKB-UniRule"/>
</dbReference>
<proteinExistence type="inferred from homology"/>
<dbReference type="GO" id="GO:0009097">
    <property type="term" value="P:isoleucine biosynthetic process"/>
    <property type="evidence" value="ECO:0007669"/>
    <property type="project" value="UniProtKB-UniRule"/>
</dbReference>
<evidence type="ECO:0000259" key="9">
    <source>
        <dbReference type="PROSITE" id="PS51671"/>
    </source>
</evidence>
<gene>
    <name evidence="10" type="primary">ilvN</name>
    <name evidence="10" type="ORF">P6N53_00175</name>
</gene>
<dbReference type="EMBL" id="JARPTC010000001">
    <property type="protein sequence ID" value="MDO7785646.1"/>
    <property type="molecule type" value="Genomic_DNA"/>
</dbReference>
<reference evidence="10" key="1">
    <citation type="journal article" date="2023" name="J. Hazard. Mater.">
        <title>Anaerobic biodegradation of pyrene and benzo[a]pyrene by a new sulfate-reducing Desulforamulus aquiferis strain DSA.</title>
        <authorList>
            <person name="Zhang Z."/>
            <person name="Sun J."/>
            <person name="Gong X."/>
            <person name="Wang C."/>
            <person name="Wang H."/>
        </authorList>
    </citation>
    <scope>NUCLEOTIDE SEQUENCE</scope>
    <source>
        <strain evidence="10">DSA</strain>
    </source>
</reference>
<keyword evidence="11" id="KW-1185">Reference proteome</keyword>
<keyword evidence="8 10" id="KW-0808">Transferase</keyword>
<dbReference type="Pfam" id="PF10369">
    <property type="entry name" value="ALS_ss_C"/>
    <property type="match status" value="1"/>
</dbReference>
<dbReference type="SUPFAM" id="SSF55021">
    <property type="entry name" value="ACT-like"/>
    <property type="match status" value="2"/>
</dbReference>
<dbReference type="FunFam" id="3.30.70.1150:FF:000001">
    <property type="entry name" value="Acetolactate synthase small subunit"/>
    <property type="match status" value="1"/>
</dbReference>
<evidence type="ECO:0000256" key="4">
    <source>
        <dbReference type="ARBA" id="ARBA00011744"/>
    </source>
</evidence>
<dbReference type="GO" id="GO:0009099">
    <property type="term" value="P:L-valine biosynthetic process"/>
    <property type="evidence" value="ECO:0007669"/>
    <property type="project" value="UniProtKB-UniRule"/>
</dbReference>
<dbReference type="InterPro" id="IPR045865">
    <property type="entry name" value="ACT-like_dom_sf"/>
</dbReference>
<dbReference type="InterPro" id="IPR027271">
    <property type="entry name" value="Acetolactate_synth/TF_NikR_C"/>
</dbReference>
<dbReference type="CDD" id="cd04878">
    <property type="entry name" value="ACT_AHAS"/>
    <property type="match status" value="1"/>
</dbReference>
<dbReference type="InterPro" id="IPR039557">
    <property type="entry name" value="AHAS_ACT"/>
</dbReference>
<evidence type="ECO:0000256" key="8">
    <source>
        <dbReference type="RuleBase" id="RU368092"/>
    </source>
</evidence>
<dbReference type="PROSITE" id="PS51671">
    <property type="entry name" value="ACT"/>
    <property type="match status" value="1"/>
</dbReference>
<evidence type="ECO:0000256" key="1">
    <source>
        <dbReference type="ARBA" id="ARBA00004974"/>
    </source>
</evidence>
<protein>
    <recommendedName>
        <fullName evidence="8">Acetolactate synthase small subunit</fullName>
        <shortName evidence="8">AHAS</shortName>
        <shortName evidence="8">ALS</shortName>
        <ecNumber evidence="8">2.2.1.6</ecNumber>
    </recommendedName>
    <alternativeName>
        <fullName evidence="8">Acetohydroxy-acid synthase small subunit</fullName>
    </alternativeName>
</protein>
<dbReference type="GO" id="GO:0005829">
    <property type="term" value="C:cytosol"/>
    <property type="evidence" value="ECO:0007669"/>
    <property type="project" value="TreeGrafter"/>
</dbReference>
<comment type="function">
    <text evidence="8">Catalyzes the conversion of 2 pyruvate molecules into acetolactate in the first common step of the biosynthetic pathway of the branched-amino acids such as leucine, isoleucine, and valine.</text>
</comment>
<dbReference type="InterPro" id="IPR054480">
    <property type="entry name" value="AHAS_small-like_ACT"/>
</dbReference>
<comment type="similarity">
    <text evidence="3 8">Belongs to the acetolactate synthase small subunit family.</text>
</comment>
<dbReference type="GO" id="GO:1990610">
    <property type="term" value="F:acetolactate synthase regulator activity"/>
    <property type="evidence" value="ECO:0007669"/>
    <property type="project" value="UniProtKB-UniRule"/>
</dbReference>